<evidence type="ECO:0000313" key="2">
    <source>
        <dbReference type="EMBL" id="PYI69751.1"/>
    </source>
</evidence>
<accession>A0A2V5LDF2</accession>
<comment type="caution">
    <text evidence="2">The sequence shown here is derived from an EMBL/GenBank/DDBJ whole genome shotgun (WGS) entry which is preliminary data.</text>
</comment>
<dbReference type="GO" id="GO:0005737">
    <property type="term" value="C:cytoplasm"/>
    <property type="evidence" value="ECO:0007669"/>
    <property type="project" value="TreeGrafter"/>
</dbReference>
<gene>
    <name evidence="2" type="ORF">CVV68_01180</name>
</gene>
<dbReference type="AlphaFoldDB" id="A0A2V5LDF2"/>
<keyword evidence="3" id="KW-1185">Reference proteome</keyword>
<organism evidence="2 3">
    <name type="scientific">Arthrobacter livingstonensis</name>
    <dbReference type="NCBI Taxonomy" id="670078"/>
    <lineage>
        <taxon>Bacteria</taxon>
        <taxon>Bacillati</taxon>
        <taxon>Actinomycetota</taxon>
        <taxon>Actinomycetes</taxon>
        <taxon>Micrococcales</taxon>
        <taxon>Micrococcaceae</taxon>
        <taxon>Arthrobacter</taxon>
    </lineage>
</organism>
<dbReference type="SUPFAM" id="SSF56300">
    <property type="entry name" value="Metallo-dependent phosphatases"/>
    <property type="match status" value="1"/>
</dbReference>
<dbReference type="Gene3D" id="3.60.21.10">
    <property type="match status" value="1"/>
</dbReference>
<dbReference type="Pfam" id="PF00149">
    <property type="entry name" value="Metallophos"/>
    <property type="match status" value="1"/>
</dbReference>
<name>A0A2V5LDF2_9MICC</name>
<dbReference type="InterPro" id="IPR050341">
    <property type="entry name" value="PP1_catalytic_subunit"/>
</dbReference>
<evidence type="ECO:0000313" key="3">
    <source>
        <dbReference type="Proteomes" id="UP000247832"/>
    </source>
</evidence>
<dbReference type="InterPro" id="IPR004843">
    <property type="entry name" value="Calcineurin-like_PHP"/>
</dbReference>
<dbReference type="GO" id="GO:0004722">
    <property type="term" value="F:protein serine/threonine phosphatase activity"/>
    <property type="evidence" value="ECO:0007669"/>
    <property type="project" value="TreeGrafter"/>
</dbReference>
<proteinExistence type="predicted"/>
<sequence length="115" mass="12763">MPKTTYVLSDVHGHLPCLLAALEMIDLASNPGASLFLLGDNIDRGAQSTEVLCTLKDVAHRWPNQVLALRGNDDVDFLDWMSGDDDDVFWLLQDLEFVTIGSCLMTEQMPRARGD</sequence>
<dbReference type="InterPro" id="IPR029052">
    <property type="entry name" value="Metallo-depent_PP-like"/>
</dbReference>
<dbReference type="OrthoDB" id="9813918at2"/>
<dbReference type="EMBL" id="QJVD01000001">
    <property type="protein sequence ID" value="PYI69751.1"/>
    <property type="molecule type" value="Genomic_DNA"/>
</dbReference>
<dbReference type="PANTHER" id="PTHR11668">
    <property type="entry name" value="SERINE/THREONINE PROTEIN PHOSPHATASE"/>
    <property type="match status" value="1"/>
</dbReference>
<dbReference type="Proteomes" id="UP000247832">
    <property type="component" value="Unassembled WGS sequence"/>
</dbReference>
<protein>
    <recommendedName>
        <fullName evidence="1">Calcineurin-like phosphoesterase domain-containing protein</fullName>
    </recommendedName>
</protein>
<evidence type="ECO:0000259" key="1">
    <source>
        <dbReference type="Pfam" id="PF00149"/>
    </source>
</evidence>
<dbReference type="RefSeq" id="WP_110499174.1">
    <property type="nucleotide sequence ID" value="NZ_QJVD01000001.1"/>
</dbReference>
<dbReference type="PANTHER" id="PTHR11668:SF496">
    <property type="entry name" value="SERINE_THREONINE-PROTEIN PHOSPHATASE"/>
    <property type="match status" value="1"/>
</dbReference>
<feature type="domain" description="Calcineurin-like phosphoesterase" evidence="1">
    <location>
        <begin position="5"/>
        <end position="77"/>
    </location>
</feature>
<reference evidence="2 3" key="1">
    <citation type="submission" date="2018-05" db="EMBL/GenBank/DDBJ databases">
        <title>Genetic diversity of glacier-inhabiting Cryobacterium bacteria in China and description of Cryobacterium mengkeensis sp. nov. and Arthrobacter glacialis sp. nov.</title>
        <authorList>
            <person name="Liu Q."/>
            <person name="Xin Y.-H."/>
        </authorList>
    </citation>
    <scope>NUCLEOTIDE SEQUENCE [LARGE SCALE GENOMIC DNA]</scope>
    <source>
        <strain evidence="2 3">LI2</strain>
    </source>
</reference>